<dbReference type="GO" id="GO:0005737">
    <property type="term" value="C:cytoplasm"/>
    <property type="evidence" value="ECO:0007669"/>
    <property type="project" value="UniProtKB-SubCell"/>
</dbReference>
<feature type="active site" evidence="7 8">
    <location>
        <position position="150"/>
    </location>
</feature>
<accession>A0A6S7C088</accession>
<gene>
    <name evidence="10" type="primary">clpP_1</name>
    <name evidence="7" type="synonym">clpP</name>
    <name evidence="10" type="ORF">LMG28138_00457</name>
</gene>
<dbReference type="NCBIfam" id="TIGR00493">
    <property type="entry name" value="clpP"/>
    <property type="match status" value="1"/>
</dbReference>
<evidence type="ECO:0000256" key="7">
    <source>
        <dbReference type="HAMAP-Rule" id="MF_00444"/>
    </source>
</evidence>
<evidence type="ECO:0000256" key="8">
    <source>
        <dbReference type="PROSITE-ProRule" id="PRU10086"/>
    </source>
</evidence>
<dbReference type="InterPro" id="IPR023562">
    <property type="entry name" value="ClpP/TepA"/>
</dbReference>
<evidence type="ECO:0000256" key="9">
    <source>
        <dbReference type="RuleBase" id="RU003567"/>
    </source>
</evidence>
<keyword evidence="4 7" id="KW-0378">Hydrolase</keyword>
<dbReference type="GO" id="GO:0051117">
    <property type="term" value="F:ATPase binding"/>
    <property type="evidence" value="ECO:0007669"/>
    <property type="project" value="TreeGrafter"/>
</dbReference>
<dbReference type="NCBIfam" id="NF001368">
    <property type="entry name" value="PRK00277.1"/>
    <property type="match status" value="1"/>
</dbReference>
<dbReference type="SUPFAM" id="SSF52096">
    <property type="entry name" value="ClpP/crotonase"/>
    <property type="match status" value="1"/>
</dbReference>
<dbReference type="GO" id="GO:0009368">
    <property type="term" value="C:endopeptidase Clp complex"/>
    <property type="evidence" value="ECO:0007669"/>
    <property type="project" value="TreeGrafter"/>
</dbReference>
<protein>
    <recommendedName>
        <fullName evidence="7 9">ATP-dependent Clp protease proteolytic subunit</fullName>
        <ecNumber evidence="7">3.4.21.92</ecNumber>
    </recommendedName>
    <alternativeName>
        <fullName evidence="7">Endopeptidase Clp</fullName>
    </alternativeName>
</protein>
<dbReference type="RefSeq" id="WP_175103026.1">
    <property type="nucleotide sequence ID" value="NZ_CADIKM010000002.1"/>
</dbReference>
<dbReference type="GO" id="GO:0004176">
    <property type="term" value="F:ATP-dependent peptidase activity"/>
    <property type="evidence" value="ECO:0007669"/>
    <property type="project" value="InterPro"/>
</dbReference>
<keyword evidence="11" id="KW-1185">Reference proteome</keyword>
<evidence type="ECO:0000256" key="6">
    <source>
        <dbReference type="ARBA" id="ARBA00034021"/>
    </source>
</evidence>
<dbReference type="EMBL" id="CADIKM010000002">
    <property type="protein sequence ID" value="CAB3778342.1"/>
    <property type="molecule type" value="Genomic_DNA"/>
</dbReference>
<sequence length="221" mass="24166">MRPTLHSPAYPFPYGSDTAPRLSSPDNLGLIPTVIEQSGRGERAYDIYSRLLRERIIFLVGPVTEQTANVIVAQLLFLESENPEKDISLYINSPGGSVYDGLAIYDTMQFIKPNVSTLCTGFAASMGSFLLAAGHKGKRFALPNARIMIHQPSGGSQGPAADVEIQAREVLFLRERLNTMLAERTSKTVAQIELDTDRDNFMSAAGAKEYGLIDDVLTVRA</sequence>
<keyword evidence="2 7" id="KW-0963">Cytoplasm</keyword>
<feature type="active site" description="Nucleophile" evidence="7">
    <location>
        <position position="125"/>
    </location>
</feature>
<dbReference type="GO" id="GO:0004252">
    <property type="term" value="F:serine-type endopeptidase activity"/>
    <property type="evidence" value="ECO:0007669"/>
    <property type="project" value="UniProtKB-UniRule"/>
</dbReference>
<dbReference type="Gene3D" id="3.90.226.10">
    <property type="entry name" value="2-enoyl-CoA Hydratase, Chain A, domain 1"/>
    <property type="match status" value="1"/>
</dbReference>
<comment type="function">
    <text evidence="7">Cleaves peptides in various proteins in a process that requires ATP hydrolysis. Has a chymotrypsin-like activity. Plays a major role in the degradation of misfolded proteins.</text>
</comment>
<dbReference type="Pfam" id="PF00574">
    <property type="entry name" value="CLP_protease"/>
    <property type="match status" value="1"/>
</dbReference>
<organism evidence="10 11">
    <name type="scientific">Pararobbsia alpina</name>
    <dbReference type="NCBI Taxonomy" id="621374"/>
    <lineage>
        <taxon>Bacteria</taxon>
        <taxon>Pseudomonadati</taxon>
        <taxon>Pseudomonadota</taxon>
        <taxon>Betaproteobacteria</taxon>
        <taxon>Burkholderiales</taxon>
        <taxon>Burkholderiaceae</taxon>
        <taxon>Pararobbsia</taxon>
    </lineage>
</organism>
<evidence type="ECO:0000313" key="11">
    <source>
        <dbReference type="Proteomes" id="UP000494115"/>
    </source>
</evidence>
<dbReference type="EC" id="3.4.21.92" evidence="7"/>
<keyword evidence="5 7" id="KW-0720">Serine protease</keyword>
<evidence type="ECO:0000256" key="3">
    <source>
        <dbReference type="ARBA" id="ARBA00022670"/>
    </source>
</evidence>
<dbReference type="FunFam" id="3.90.226.10:FF:000001">
    <property type="entry name" value="ATP-dependent Clp protease proteolytic subunit"/>
    <property type="match status" value="1"/>
</dbReference>
<dbReference type="AlphaFoldDB" id="A0A6S7C088"/>
<dbReference type="InterPro" id="IPR033135">
    <property type="entry name" value="ClpP_His_AS"/>
</dbReference>
<dbReference type="HAMAP" id="MF_00444">
    <property type="entry name" value="ClpP"/>
    <property type="match status" value="1"/>
</dbReference>
<evidence type="ECO:0000256" key="2">
    <source>
        <dbReference type="ARBA" id="ARBA00022490"/>
    </source>
</evidence>
<evidence type="ECO:0000256" key="5">
    <source>
        <dbReference type="ARBA" id="ARBA00022825"/>
    </source>
</evidence>
<dbReference type="NCBIfam" id="NF009205">
    <property type="entry name" value="PRK12553.1"/>
    <property type="match status" value="1"/>
</dbReference>
<keyword evidence="3 7" id="KW-0645">Protease</keyword>
<dbReference type="PRINTS" id="PR00127">
    <property type="entry name" value="CLPPROTEASEP"/>
</dbReference>
<dbReference type="Proteomes" id="UP000494115">
    <property type="component" value="Unassembled WGS sequence"/>
</dbReference>
<dbReference type="PANTHER" id="PTHR10381">
    <property type="entry name" value="ATP-DEPENDENT CLP PROTEASE PROTEOLYTIC SUBUNIT"/>
    <property type="match status" value="1"/>
</dbReference>
<comment type="subunit">
    <text evidence="7">Fourteen ClpP subunits assemble into 2 heptameric rings which stack back to back to give a disk-like structure with a central cavity, resembling the structure of eukaryotic proteasomes.</text>
</comment>
<proteinExistence type="inferred from homology"/>
<dbReference type="CDD" id="cd07017">
    <property type="entry name" value="S14_ClpP_2"/>
    <property type="match status" value="1"/>
</dbReference>
<dbReference type="GO" id="GO:0006515">
    <property type="term" value="P:protein quality control for misfolded or incompletely synthesized proteins"/>
    <property type="evidence" value="ECO:0007669"/>
    <property type="project" value="TreeGrafter"/>
</dbReference>
<dbReference type="PANTHER" id="PTHR10381:SF70">
    <property type="entry name" value="ATP-DEPENDENT CLP PROTEASE PROTEOLYTIC SUBUNIT"/>
    <property type="match status" value="1"/>
</dbReference>
<comment type="similarity">
    <text evidence="1 7 9">Belongs to the peptidase S14 family.</text>
</comment>
<dbReference type="InterPro" id="IPR001907">
    <property type="entry name" value="ClpP"/>
</dbReference>
<dbReference type="PROSITE" id="PS00382">
    <property type="entry name" value="CLP_PROTEASE_HIS"/>
    <property type="match status" value="1"/>
</dbReference>
<evidence type="ECO:0000256" key="4">
    <source>
        <dbReference type="ARBA" id="ARBA00022801"/>
    </source>
</evidence>
<dbReference type="InterPro" id="IPR029045">
    <property type="entry name" value="ClpP/crotonase-like_dom_sf"/>
</dbReference>
<evidence type="ECO:0000313" key="10">
    <source>
        <dbReference type="EMBL" id="CAB3778342.1"/>
    </source>
</evidence>
<comment type="catalytic activity">
    <reaction evidence="6 7 8">
        <text>Hydrolysis of proteins to small peptides in the presence of ATP and magnesium. alpha-casein is the usual test substrate. In the absence of ATP, only oligopeptides shorter than five residues are hydrolyzed (such as succinyl-Leu-Tyr-|-NHMec, and Leu-Tyr-Leu-|-Tyr-Trp, in which cleavage of the -Tyr-|-Leu- and -Tyr-|-Trp bonds also occurs).</text>
        <dbReference type="EC" id="3.4.21.92"/>
    </reaction>
</comment>
<comment type="subcellular location">
    <subcellularLocation>
        <location evidence="7">Cytoplasm</location>
    </subcellularLocation>
</comment>
<evidence type="ECO:0000256" key="1">
    <source>
        <dbReference type="ARBA" id="ARBA00007039"/>
    </source>
</evidence>
<name>A0A6S7C088_9BURK</name>
<reference evidence="10 11" key="1">
    <citation type="submission" date="2020-04" db="EMBL/GenBank/DDBJ databases">
        <authorList>
            <person name="De Canck E."/>
        </authorList>
    </citation>
    <scope>NUCLEOTIDE SEQUENCE [LARGE SCALE GENOMIC DNA]</scope>
    <source>
        <strain evidence="10 11">LMG 28138</strain>
    </source>
</reference>